<evidence type="ECO:0000313" key="9">
    <source>
        <dbReference type="Proteomes" id="UP000229481"/>
    </source>
</evidence>
<evidence type="ECO:0000256" key="2">
    <source>
        <dbReference type="ARBA" id="ARBA00023012"/>
    </source>
</evidence>
<keyword evidence="3" id="KW-0805">Transcription regulation</keyword>
<dbReference type="PROSITE" id="PS50110">
    <property type="entry name" value="RESPONSE_REGULATORY"/>
    <property type="match status" value="1"/>
</dbReference>
<evidence type="ECO:0000256" key="4">
    <source>
        <dbReference type="ARBA" id="ARBA00023125"/>
    </source>
</evidence>
<comment type="caution">
    <text evidence="8">The sequence shown here is derived from an EMBL/GenBank/DDBJ whole genome shotgun (WGS) entry which is preliminary data.</text>
</comment>
<dbReference type="FunFam" id="3.40.50.2300:FF:000001">
    <property type="entry name" value="DNA-binding response regulator PhoB"/>
    <property type="match status" value="1"/>
</dbReference>
<evidence type="ECO:0000256" key="3">
    <source>
        <dbReference type="ARBA" id="ARBA00023015"/>
    </source>
</evidence>
<organism evidence="8 9">
    <name type="scientific">Candidatus Portnoybacteria bacterium CG_4_10_14_0_8_um_filter_40_50</name>
    <dbReference type="NCBI Taxonomy" id="1974800"/>
    <lineage>
        <taxon>Bacteria</taxon>
        <taxon>Candidatus Portnoyibacteriota</taxon>
    </lineage>
</organism>
<keyword evidence="1 6" id="KW-0597">Phosphoprotein</keyword>
<protein>
    <submittedName>
        <fullName evidence="8">Response regulator</fullName>
    </submittedName>
</protein>
<dbReference type="EMBL" id="PFLK01000050">
    <property type="protein sequence ID" value="PIY74804.1"/>
    <property type="molecule type" value="Genomic_DNA"/>
</dbReference>
<evidence type="ECO:0000259" key="7">
    <source>
        <dbReference type="PROSITE" id="PS50110"/>
    </source>
</evidence>
<dbReference type="InterPro" id="IPR001789">
    <property type="entry name" value="Sig_transdc_resp-reg_receiver"/>
</dbReference>
<feature type="non-terminal residue" evidence="8">
    <location>
        <position position="102"/>
    </location>
</feature>
<keyword evidence="5" id="KW-0804">Transcription</keyword>
<sequence length="102" mass="11602">MPKILIVEDDPFLSEMYTTKLVQENFEVDLAVDGKEAIKKAREMKPDLILLDIVLPKMDGFEVLAEIKKDIELRNIQIIALTNLGQKEEVEKGLKLGADDYI</sequence>
<dbReference type="CDD" id="cd17574">
    <property type="entry name" value="REC_OmpR"/>
    <property type="match status" value="1"/>
</dbReference>
<feature type="modified residue" description="4-aspartylphosphate" evidence="6">
    <location>
        <position position="52"/>
    </location>
</feature>
<dbReference type="SMART" id="SM00448">
    <property type="entry name" value="REC"/>
    <property type="match status" value="1"/>
</dbReference>
<name>A0A2M7QR74_9BACT</name>
<dbReference type="InterPro" id="IPR011006">
    <property type="entry name" value="CheY-like_superfamily"/>
</dbReference>
<dbReference type="GO" id="GO:0003677">
    <property type="term" value="F:DNA binding"/>
    <property type="evidence" value="ECO:0007669"/>
    <property type="project" value="UniProtKB-KW"/>
</dbReference>
<dbReference type="SUPFAM" id="SSF52172">
    <property type="entry name" value="CheY-like"/>
    <property type="match status" value="1"/>
</dbReference>
<reference evidence="9" key="1">
    <citation type="submission" date="2017-09" db="EMBL/GenBank/DDBJ databases">
        <title>Depth-based differentiation of microbial function through sediment-hosted aquifers and enrichment of novel symbionts in the deep terrestrial subsurface.</title>
        <authorList>
            <person name="Probst A.J."/>
            <person name="Ladd B."/>
            <person name="Jarett J.K."/>
            <person name="Geller-Mcgrath D.E."/>
            <person name="Sieber C.M.K."/>
            <person name="Emerson J.B."/>
            <person name="Anantharaman K."/>
            <person name="Thomas B.C."/>
            <person name="Malmstrom R."/>
            <person name="Stieglmeier M."/>
            <person name="Klingl A."/>
            <person name="Woyke T."/>
            <person name="Ryan C.M."/>
            <person name="Banfield J.F."/>
        </authorList>
    </citation>
    <scope>NUCLEOTIDE SEQUENCE [LARGE SCALE GENOMIC DNA]</scope>
</reference>
<dbReference type="AlphaFoldDB" id="A0A2M7QR74"/>
<accession>A0A2M7QR74</accession>
<evidence type="ECO:0000256" key="1">
    <source>
        <dbReference type="ARBA" id="ARBA00022553"/>
    </source>
</evidence>
<gene>
    <name evidence="8" type="ORF">COY85_02175</name>
</gene>
<proteinExistence type="predicted"/>
<dbReference type="Pfam" id="PF00072">
    <property type="entry name" value="Response_reg"/>
    <property type="match status" value="1"/>
</dbReference>
<feature type="domain" description="Response regulatory" evidence="7">
    <location>
        <begin position="3"/>
        <end position="102"/>
    </location>
</feature>
<keyword evidence="2" id="KW-0902">Two-component regulatory system</keyword>
<dbReference type="Gene3D" id="3.40.50.2300">
    <property type="match status" value="1"/>
</dbReference>
<dbReference type="InterPro" id="IPR050595">
    <property type="entry name" value="Bact_response_regulator"/>
</dbReference>
<dbReference type="GO" id="GO:0000160">
    <property type="term" value="P:phosphorelay signal transduction system"/>
    <property type="evidence" value="ECO:0007669"/>
    <property type="project" value="UniProtKB-KW"/>
</dbReference>
<evidence type="ECO:0000256" key="5">
    <source>
        <dbReference type="ARBA" id="ARBA00023163"/>
    </source>
</evidence>
<dbReference type="PANTHER" id="PTHR44591">
    <property type="entry name" value="STRESS RESPONSE REGULATOR PROTEIN 1"/>
    <property type="match status" value="1"/>
</dbReference>
<dbReference type="PANTHER" id="PTHR44591:SF3">
    <property type="entry name" value="RESPONSE REGULATORY DOMAIN-CONTAINING PROTEIN"/>
    <property type="match status" value="1"/>
</dbReference>
<dbReference type="Proteomes" id="UP000229481">
    <property type="component" value="Unassembled WGS sequence"/>
</dbReference>
<keyword evidence="4" id="KW-0238">DNA-binding</keyword>
<evidence type="ECO:0000256" key="6">
    <source>
        <dbReference type="PROSITE-ProRule" id="PRU00169"/>
    </source>
</evidence>
<evidence type="ECO:0000313" key="8">
    <source>
        <dbReference type="EMBL" id="PIY74804.1"/>
    </source>
</evidence>